<feature type="region of interest" description="Disordered" evidence="1">
    <location>
        <begin position="304"/>
        <end position="378"/>
    </location>
</feature>
<evidence type="ECO:0000256" key="1">
    <source>
        <dbReference type="SAM" id="MobiDB-lite"/>
    </source>
</evidence>
<keyword evidence="2" id="KW-1133">Transmembrane helix</keyword>
<dbReference type="Pfam" id="PF19590">
    <property type="entry name" value="TrbL_3"/>
    <property type="match status" value="1"/>
</dbReference>
<gene>
    <name evidence="3" type="ORF">RND15_34320</name>
</gene>
<evidence type="ECO:0000313" key="4">
    <source>
        <dbReference type="Proteomes" id="UP001180754"/>
    </source>
</evidence>
<feature type="transmembrane region" description="Helical" evidence="2">
    <location>
        <begin position="87"/>
        <end position="106"/>
    </location>
</feature>
<feature type="region of interest" description="Disordered" evidence="1">
    <location>
        <begin position="397"/>
        <end position="419"/>
    </location>
</feature>
<feature type="transmembrane region" description="Helical" evidence="2">
    <location>
        <begin position="49"/>
        <end position="75"/>
    </location>
</feature>
<dbReference type="InterPro" id="IPR045782">
    <property type="entry name" value="TrbL_3"/>
</dbReference>
<feature type="transmembrane region" description="Helical" evidence="2">
    <location>
        <begin position="200"/>
        <end position="226"/>
    </location>
</feature>
<proteinExistence type="predicted"/>
<accession>A0ABU2XP79</accession>
<evidence type="ECO:0000256" key="2">
    <source>
        <dbReference type="SAM" id="Phobius"/>
    </source>
</evidence>
<reference evidence="3" key="1">
    <citation type="submission" date="2024-05" db="EMBL/GenBank/DDBJ databases">
        <title>30 novel species of actinomycetes from the DSMZ collection.</title>
        <authorList>
            <person name="Nouioui I."/>
        </authorList>
    </citation>
    <scope>NUCLEOTIDE SEQUENCE</scope>
    <source>
        <strain evidence="3">DSM 41529</strain>
    </source>
</reference>
<feature type="compositionally biased region" description="Low complexity" evidence="1">
    <location>
        <begin position="468"/>
        <end position="479"/>
    </location>
</feature>
<feature type="compositionally biased region" description="Gly residues" evidence="1">
    <location>
        <begin position="308"/>
        <end position="340"/>
    </location>
</feature>
<dbReference type="EMBL" id="JAVRFD010000021">
    <property type="protein sequence ID" value="MDT0547731.1"/>
    <property type="molecule type" value="Genomic_DNA"/>
</dbReference>
<feature type="region of interest" description="Disordered" evidence="1">
    <location>
        <begin position="465"/>
        <end position="490"/>
    </location>
</feature>
<organism evidence="3 4">
    <name type="scientific">Streptomyces lonegramiae</name>
    <dbReference type="NCBI Taxonomy" id="3075524"/>
    <lineage>
        <taxon>Bacteria</taxon>
        <taxon>Bacillati</taxon>
        <taxon>Actinomycetota</taxon>
        <taxon>Actinomycetes</taxon>
        <taxon>Kitasatosporales</taxon>
        <taxon>Streptomycetaceae</taxon>
        <taxon>Streptomyces</taxon>
    </lineage>
</organism>
<keyword evidence="2" id="KW-0472">Membrane</keyword>
<evidence type="ECO:0008006" key="5">
    <source>
        <dbReference type="Google" id="ProtNLM"/>
    </source>
</evidence>
<name>A0ABU2XP79_9ACTN</name>
<feature type="compositionally biased region" description="Low complexity" evidence="1">
    <location>
        <begin position="350"/>
        <end position="369"/>
    </location>
</feature>
<feature type="transmembrane region" description="Helical" evidence="2">
    <location>
        <begin position="148"/>
        <end position="170"/>
    </location>
</feature>
<dbReference type="Proteomes" id="UP001180754">
    <property type="component" value="Unassembled WGS sequence"/>
</dbReference>
<comment type="caution">
    <text evidence="3">The sequence shown here is derived from an EMBL/GenBank/DDBJ whole genome shotgun (WGS) entry which is preliminary data.</text>
</comment>
<protein>
    <recommendedName>
        <fullName evidence="5">TrbL/VirB6 plasmid conjugal transfer protein</fullName>
    </recommendedName>
</protein>
<keyword evidence="4" id="KW-1185">Reference proteome</keyword>
<keyword evidence="2" id="KW-0812">Transmembrane</keyword>
<sequence length="521" mass="54354">MDIPGMIVNAITSFLGLIVEQIMKPLRELLADTLLATPNVTKHADLKRLWTGAMGITVGIYVLFVTAGGVTVMGYETVQTRYALKQIAPRLLIGMIASATSLTVMGKTISLGNALSHAIMGIGMADAGQGLVERALPFSLFGAPGLKIYLLIVSIVMIALILAVLIGFFVRVAVMSLLAVSGPLALACHAHPLTDPMARLWWRALAGCLVIQVAQSMTFIVALKLFFAPGATALGIPYSDKLGEMLAGLALFWVLFKIPGWTMQVVFRATPIHNPHAPTAVRILRHLAMYRLMDRYLPGVPLLRRGGGRPGGGGGMPGRGGGGRPPRPGLGPGLGLGLGRIPGLPGRGPAPGSAGGLPRASGSGAAAGSSGAGGGSSVSVASGVGGSALVPAAMRLAQGAPSGPPRTASSRIPSLEGPRTVIHPSQARRKHQLKLSVAAQRVPGRPRRPVQTWLPIRAERTPRAQATSLGLSSLSSVRPPVSPAGSRMRSRQLVLPVPAERVRLRAARPAQLRLPLEPPRR</sequence>
<evidence type="ECO:0000313" key="3">
    <source>
        <dbReference type="EMBL" id="MDT0547731.1"/>
    </source>
</evidence>